<dbReference type="EMBL" id="MN739489">
    <property type="protein sequence ID" value="QHT07982.1"/>
    <property type="molecule type" value="Genomic_DNA"/>
</dbReference>
<proteinExistence type="predicted"/>
<name>A0A6C0CV00_9ZZZZ</name>
<evidence type="ECO:0000259" key="1">
    <source>
        <dbReference type="PROSITE" id="PS51688"/>
    </source>
</evidence>
<reference evidence="2" key="1">
    <citation type="journal article" date="2020" name="Nature">
        <title>Giant virus diversity and host interactions through global metagenomics.</title>
        <authorList>
            <person name="Schulz F."/>
            <person name="Roux S."/>
            <person name="Paez-Espino D."/>
            <person name="Jungbluth S."/>
            <person name="Walsh D.A."/>
            <person name="Denef V.J."/>
            <person name="McMahon K.D."/>
            <person name="Konstantinidis K.T."/>
            <person name="Eloe-Fadrosh E.A."/>
            <person name="Kyrpides N.C."/>
            <person name="Woyke T."/>
        </authorList>
    </citation>
    <scope>NUCLEOTIDE SEQUENCE</scope>
    <source>
        <strain evidence="2">GVMAG-M-3300022752-39</strain>
    </source>
</reference>
<protein>
    <recommendedName>
        <fullName evidence="1">Peptidase S74 domain-containing protein</fullName>
    </recommendedName>
</protein>
<evidence type="ECO:0000313" key="2">
    <source>
        <dbReference type="EMBL" id="QHT07982.1"/>
    </source>
</evidence>
<dbReference type="PROSITE" id="PS51688">
    <property type="entry name" value="ICA"/>
    <property type="match status" value="1"/>
</dbReference>
<dbReference type="AlphaFoldDB" id="A0A6C0CV00"/>
<organism evidence="2">
    <name type="scientific">viral metagenome</name>
    <dbReference type="NCBI Taxonomy" id="1070528"/>
    <lineage>
        <taxon>unclassified sequences</taxon>
        <taxon>metagenomes</taxon>
        <taxon>organismal metagenomes</taxon>
    </lineage>
</organism>
<dbReference type="Pfam" id="PF13884">
    <property type="entry name" value="Peptidase_S74"/>
    <property type="match status" value="1"/>
</dbReference>
<sequence>MSGGNPLGTLGLSTSFNNKQSYPNTSGGKNQSFVSLGIKQLTTSIPPTTNDWVYKSYKYGTTTVNTITPSPSSYSIYISQNLYVDGTIYGNLVGTVTAPSDIALKENITDLGLTIDVNKIMELNPKSYTYKKDKKDKKIHYGLIAQEMEQVYPDLVYNDKGSKTINYVELIPILVLKIKDLQEQIDMLKKHELKN</sequence>
<feature type="domain" description="Peptidase S74" evidence="1">
    <location>
        <begin position="100"/>
        <end position="192"/>
    </location>
</feature>
<dbReference type="InterPro" id="IPR030392">
    <property type="entry name" value="S74_ICA"/>
</dbReference>
<accession>A0A6C0CV00</accession>